<evidence type="ECO:0000313" key="2">
    <source>
        <dbReference type="EMBL" id="CAF9912611.1"/>
    </source>
</evidence>
<accession>A0A8H3ESE7</accession>
<organism evidence="2 3">
    <name type="scientific">Alectoria fallacina</name>
    <dbReference type="NCBI Taxonomy" id="1903189"/>
    <lineage>
        <taxon>Eukaryota</taxon>
        <taxon>Fungi</taxon>
        <taxon>Dikarya</taxon>
        <taxon>Ascomycota</taxon>
        <taxon>Pezizomycotina</taxon>
        <taxon>Lecanoromycetes</taxon>
        <taxon>OSLEUM clade</taxon>
        <taxon>Lecanoromycetidae</taxon>
        <taxon>Lecanorales</taxon>
        <taxon>Lecanorineae</taxon>
        <taxon>Parmeliaceae</taxon>
        <taxon>Alectoria</taxon>
    </lineage>
</organism>
<evidence type="ECO:0000313" key="3">
    <source>
        <dbReference type="Proteomes" id="UP000664203"/>
    </source>
</evidence>
<gene>
    <name evidence="2" type="ORF">ALECFALPRED_008223</name>
</gene>
<comment type="caution">
    <text evidence="2">The sequence shown here is derived from an EMBL/GenBank/DDBJ whole genome shotgun (WGS) entry which is preliminary data.</text>
</comment>
<sequence length="221" mass="24184">MIQLKSGKPDASSSQWMMDNHSSPISTDPIRRRVSTRIPGMKTMRWDTEADQQILLAILAAHEVKIDFEASRKTQKQAIDQDDSAPSDPMSNVPPVKKRKKVVLGEHAATNNEPAADGSQKSAQAQVSADSSVRAGSGFREVLSTERSPSRSIATGDSVEKKGKSSRRVLLPIKKTQTLGTSHAQLATSTGQILLEERSQDSPHKVKVFSSQKMPQPFLDR</sequence>
<feature type="region of interest" description="Disordered" evidence="1">
    <location>
        <begin position="111"/>
        <end position="171"/>
    </location>
</feature>
<feature type="region of interest" description="Disordered" evidence="1">
    <location>
        <begin position="75"/>
        <end position="96"/>
    </location>
</feature>
<feature type="region of interest" description="Disordered" evidence="1">
    <location>
        <begin position="198"/>
        <end position="221"/>
    </location>
</feature>
<reference evidence="2" key="1">
    <citation type="submission" date="2021-03" db="EMBL/GenBank/DDBJ databases">
        <authorList>
            <person name="Tagirdzhanova G."/>
        </authorList>
    </citation>
    <scope>NUCLEOTIDE SEQUENCE</scope>
</reference>
<feature type="compositionally biased region" description="Polar residues" evidence="1">
    <location>
        <begin position="11"/>
        <end position="26"/>
    </location>
</feature>
<name>A0A8H3ESE7_9LECA</name>
<proteinExistence type="predicted"/>
<feature type="compositionally biased region" description="Polar residues" evidence="1">
    <location>
        <begin position="145"/>
        <end position="155"/>
    </location>
</feature>
<dbReference type="AlphaFoldDB" id="A0A8H3ESE7"/>
<evidence type="ECO:0000256" key="1">
    <source>
        <dbReference type="SAM" id="MobiDB-lite"/>
    </source>
</evidence>
<feature type="compositionally biased region" description="Low complexity" evidence="1">
    <location>
        <begin position="119"/>
        <end position="132"/>
    </location>
</feature>
<protein>
    <submittedName>
        <fullName evidence="2">Uncharacterized protein</fullName>
    </submittedName>
</protein>
<keyword evidence="3" id="KW-1185">Reference proteome</keyword>
<dbReference type="OrthoDB" id="5426613at2759"/>
<feature type="region of interest" description="Disordered" evidence="1">
    <location>
        <begin position="1"/>
        <end position="33"/>
    </location>
</feature>
<dbReference type="EMBL" id="CAJPDR010000056">
    <property type="protein sequence ID" value="CAF9912611.1"/>
    <property type="molecule type" value="Genomic_DNA"/>
</dbReference>
<dbReference type="Proteomes" id="UP000664203">
    <property type="component" value="Unassembled WGS sequence"/>
</dbReference>